<evidence type="ECO:0000313" key="2">
    <source>
        <dbReference type="EMBL" id="KAG9463394.1"/>
    </source>
</evidence>
<comment type="caution">
    <text evidence="2">The sequence shown here is derived from an EMBL/GenBank/DDBJ whole genome shotgun (WGS) entry which is preliminary data.</text>
</comment>
<sequence length="74" mass="7994">MSGVKGQQNKCREPSPPPQKCQNPCEPEPVQCQAPPKCPSPQACVPEPVCEQKAPPQVICSQSNQKQDNVGVKK</sequence>
<keyword evidence="3" id="KW-1185">Reference proteome</keyword>
<proteinExistence type="predicted"/>
<feature type="region of interest" description="Disordered" evidence="1">
    <location>
        <begin position="1"/>
        <end position="27"/>
    </location>
</feature>
<evidence type="ECO:0000256" key="1">
    <source>
        <dbReference type="SAM" id="MobiDB-lite"/>
    </source>
</evidence>
<evidence type="ECO:0000313" key="3">
    <source>
        <dbReference type="Proteomes" id="UP000770717"/>
    </source>
</evidence>
<dbReference type="AlphaFoldDB" id="A0A8J6B580"/>
<protein>
    <submittedName>
        <fullName evidence="2">Uncharacterized protein</fullName>
    </submittedName>
</protein>
<reference evidence="2" key="1">
    <citation type="thesis" date="2020" institute="ProQuest LLC" country="789 East Eisenhower Parkway, Ann Arbor, MI, USA">
        <title>Comparative Genomics and Chromosome Evolution.</title>
        <authorList>
            <person name="Mudd A.B."/>
        </authorList>
    </citation>
    <scope>NUCLEOTIDE SEQUENCE</scope>
    <source>
        <strain evidence="2">HN-11 Male</strain>
        <tissue evidence="2">Kidney and liver</tissue>
    </source>
</reference>
<dbReference type="EMBL" id="WNTK01007028">
    <property type="protein sequence ID" value="KAG9463394.1"/>
    <property type="molecule type" value="Genomic_DNA"/>
</dbReference>
<name>A0A8J6B580_ELECQ</name>
<organism evidence="2 3">
    <name type="scientific">Eleutherodactylus coqui</name>
    <name type="common">Puerto Rican coqui</name>
    <dbReference type="NCBI Taxonomy" id="57060"/>
    <lineage>
        <taxon>Eukaryota</taxon>
        <taxon>Metazoa</taxon>
        <taxon>Chordata</taxon>
        <taxon>Craniata</taxon>
        <taxon>Vertebrata</taxon>
        <taxon>Euteleostomi</taxon>
        <taxon>Amphibia</taxon>
        <taxon>Batrachia</taxon>
        <taxon>Anura</taxon>
        <taxon>Neobatrachia</taxon>
        <taxon>Hyloidea</taxon>
        <taxon>Eleutherodactylidae</taxon>
        <taxon>Eleutherodactylinae</taxon>
        <taxon>Eleutherodactylus</taxon>
        <taxon>Eleutherodactylus</taxon>
    </lineage>
</organism>
<accession>A0A8J6B580</accession>
<dbReference type="Proteomes" id="UP000770717">
    <property type="component" value="Unassembled WGS sequence"/>
</dbReference>
<gene>
    <name evidence="2" type="ORF">GDO78_021846</name>
</gene>